<name>A0A4Q0I6R9_9FIRM</name>
<evidence type="ECO:0000256" key="8">
    <source>
        <dbReference type="ARBA" id="ARBA00054043"/>
    </source>
</evidence>
<comment type="function">
    <text evidence="8 15">Functions in the N-end rule pathway of protein degradation where it conjugates Leu, Phe and, less efficiently, Met from aminoacyl-tRNAs to the N-termini of proteins containing an N-terminal arginine or lysine.</text>
</comment>
<evidence type="ECO:0000256" key="2">
    <source>
        <dbReference type="ARBA" id="ARBA00022490"/>
    </source>
</evidence>
<reference evidence="17" key="1">
    <citation type="submission" date="2018-11" db="EMBL/GenBank/DDBJ databases">
        <title>Genome sequencing of a novel mesophilic and cellulolytic organism within the genus Hungateiclostridium.</title>
        <authorList>
            <person name="Rettenmaier R."/>
            <person name="Liebl W."/>
            <person name="Zverlov V."/>
        </authorList>
    </citation>
    <scope>NUCLEOTIDE SEQUENCE [LARGE SCALE GENOMIC DNA]</scope>
    <source>
        <strain evidence="17">N2K1</strain>
    </source>
</reference>
<dbReference type="GO" id="GO:0030163">
    <property type="term" value="P:protein catabolic process"/>
    <property type="evidence" value="ECO:0007669"/>
    <property type="project" value="UniProtKB-UniRule"/>
</dbReference>
<dbReference type="Gene3D" id="3.40.630.70">
    <property type="entry name" value="Leucyl/phenylalanyl-tRNA-protein transferase, C-terminal domain"/>
    <property type="match status" value="1"/>
</dbReference>
<evidence type="ECO:0000256" key="13">
    <source>
        <dbReference type="ARBA" id="ARBA00077165"/>
    </source>
</evidence>
<dbReference type="RefSeq" id="WP_069193337.1">
    <property type="nucleotide sequence ID" value="NZ_RLII01000003.1"/>
</dbReference>
<evidence type="ECO:0000256" key="11">
    <source>
        <dbReference type="ARBA" id="ARBA00074372"/>
    </source>
</evidence>
<evidence type="ECO:0000256" key="10">
    <source>
        <dbReference type="ARBA" id="ARBA00066767"/>
    </source>
</evidence>
<comment type="subcellular location">
    <subcellularLocation>
        <location evidence="1 15">Cytoplasm</location>
    </subcellularLocation>
</comment>
<sequence length="231" mass="26517">MPVFRLSKELIFPHPSLANEDGILAVGGDLSCERLLLAYRNGIFPWFTEDDPILWWSPDPRCVLFPKDIKISKSMKKFLRKQLYEVTFDTCFKDVITMCAELRRDNTWITSDIIDSYCKLHNLGFAHSIETWHEGALVGGLYGVSLGKCFFGESMFSVMENASKTALITLSQKLEEKDFLLIDCQVHSKHLESLGAVNIDRDKFLKYLERGLAHKTLRGNWEVFNLDIDSQ</sequence>
<gene>
    <name evidence="15" type="primary">aat</name>
    <name evidence="16" type="ORF">EFD62_04390</name>
</gene>
<evidence type="ECO:0000256" key="4">
    <source>
        <dbReference type="ARBA" id="ARBA00023315"/>
    </source>
</evidence>
<dbReference type="SUPFAM" id="SSF55729">
    <property type="entry name" value="Acyl-CoA N-acyltransferases (Nat)"/>
    <property type="match status" value="1"/>
</dbReference>
<evidence type="ECO:0000256" key="14">
    <source>
        <dbReference type="ARBA" id="ARBA00083640"/>
    </source>
</evidence>
<dbReference type="Gene3D" id="3.30.70.3550">
    <property type="entry name" value="Leucyl/phenylalanyl-tRNA-protein transferase, N-terminal domain"/>
    <property type="match status" value="1"/>
</dbReference>
<evidence type="ECO:0000256" key="9">
    <source>
        <dbReference type="ARBA" id="ARBA00061535"/>
    </source>
</evidence>
<dbReference type="InterPro" id="IPR042203">
    <property type="entry name" value="Leu/Phe-tRNA_Trfase_C"/>
</dbReference>
<evidence type="ECO:0000256" key="12">
    <source>
        <dbReference type="ARBA" id="ARBA00077136"/>
    </source>
</evidence>
<dbReference type="OrthoDB" id="9790282at2"/>
<evidence type="ECO:0000256" key="3">
    <source>
        <dbReference type="ARBA" id="ARBA00022679"/>
    </source>
</evidence>
<evidence type="ECO:0000256" key="6">
    <source>
        <dbReference type="ARBA" id="ARBA00050652"/>
    </source>
</evidence>
<evidence type="ECO:0000256" key="7">
    <source>
        <dbReference type="ARBA" id="ARBA00051538"/>
    </source>
</evidence>
<evidence type="ECO:0000313" key="16">
    <source>
        <dbReference type="EMBL" id="RXE59998.1"/>
    </source>
</evidence>
<dbReference type="FunFam" id="3.30.70.3550:FF:000001">
    <property type="entry name" value="Leucyl/phenylalanyl-tRNA--protein transferase"/>
    <property type="match status" value="1"/>
</dbReference>
<dbReference type="FunFam" id="3.40.630.70:FF:000001">
    <property type="entry name" value="Leucyl/phenylalanyl-tRNA--protein transferase"/>
    <property type="match status" value="1"/>
</dbReference>
<comment type="catalytic activity">
    <reaction evidence="7 15">
        <text>N-terminal L-lysyl-[protein] + L-leucyl-tRNA(Leu) = N-terminal L-leucyl-L-lysyl-[protein] + tRNA(Leu) + H(+)</text>
        <dbReference type="Rhea" id="RHEA:12340"/>
        <dbReference type="Rhea" id="RHEA-COMP:9613"/>
        <dbReference type="Rhea" id="RHEA-COMP:9622"/>
        <dbReference type="Rhea" id="RHEA-COMP:12670"/>
        <dbReference type="Rhea" id="RHEA-COMP:12671"/>
        <dbReference type="ChEBI" id="CHEBI:15378"/>
        <dbReference type="ChEBI" id="CHEBI:65249"/>
        <dbReference type="ChEBI" id="CHEBI:78442"/>
        <dbReference type="ChEBI" id="CHEBI:78494"/>
        <dbReference type="ChEBI" id="CHEBI:133043"/>
        <dbReference type="EC" id="2.3.2.6"/>
    </reaction>
</comment>
<evidence type="ECO:0000256" key="5">
    <source>
        <dbReference type="ARBA" id="ARBA00050607"/>
    </source>
</evidence>
<dbReference type="GO" id="GO:0005737">
    <property type="term" value="C:cytoplasm"/>
    <property type="evidence" value="ECO:0007669"/>
    <property type="project" value="UniProtKB-SubCell"/>
</dbReference>
<keyword evidence="2 15" id="KW-0963">Cytoplasm</keyword>
<evidence type="ECO:0000256" key="1">
    <source>
        <dbReference type="ARBA" id="ARBA00004496"/>
    </source>
</evidence>
<dbReference type="InterPro" id="IPR004616">
    <property type="entry name" value="Leu/Phe-tRNA_Trfase"/>
</dbReference>
<keyword evidence="3 15" id="KW-0808">Transferase</keyword>
<comment type="catalytic activity">
    <reaction evidence="6 15">
        <text>N-terminal L-arginyl-[protein] + L-leucyl-tRNA(Leu) = N-terminal L-leucyl-L-arginyl-[protein] + tRNA(Leu) + H(+)</text>
        <dbReference type="Rhea" id="RHEA:50416"/>
        <dbReference type="Rhea" id="RHEA-COMP:9613"/>
        <dbReference type="Rhea" id="RHEA-COMP:9622"/>
        <dbReference type="Rhea" id="RHEA-COMP:12672"/>
        <dbReference type="Rhea" id="RHEA-COMP:12673"/>
        <dbReference type="ChEBI" id="CHEBI:15378"/>
        <dbReference type="ChEBI" id="CHEBI:64719"/>
        <dbReference type="ChEBI" id="CHEBI:78442"/>
        <dbReference type="ChEBI" id="CHEBI:78494"/>
        <dbReference type="ChEBI" id="CHEBI:133044"/>
        <dbReference type="EC" id="2.3.2.6"/>
    </reaction>
</comment>
<comment type="caution">
    <text evidence="16">The sequence shown here is derived from an EMBL/GenBank/DDBJ whole genome shotgun (WGS) entry which is preliminary data.</text>
</comment>
<dbReference type="Pfam" id="PF03588">
    <property type="entry name" value="Leu_Phe_trans"/>
    <property type="match status" value="1"/>
</dbReference>
<dbReference type="InterPro" id="IPR042221">
    <property type="entry name" value="Leu/Phe-tRNA_Trfase_N"/>
</dbReference>
<dbReference type="HAMAP" id="MF_00688">
    <property type="entry name" value="Leu_Phe_trans"/>
    <property type="match status" value="1"/>
</dbReference>
<evidence type="ECO:0000256" key="15">
    <source>
        <dbReference type="HAMAP-Rule" id="MF_00688"/>
    </source>
</evidence>
<dbReference type="PANTHER" id="PTHR30098">
    <property type="entry name" value="LEUCYL/PHENYLALANYL-TRNA--PROTEIN TRANSFERASE"/>
    <property type="match status" value="1"/>
</dbReference>
<dbReference type="AlphaFoldDB" id="A0A4Q0I6R9"/>
<keyword evidence="4 15" id="KW-0012">Acyltransferase</keyword>
<dbReference type="GO" id="GO:0008914">
    <property type="term" value="F:leucyl-tRNA--protein transferase activity"/>
    <property type="evidence" value="ECO:0007669"/>
    <property type="project" value="UniProtKB-UniRule"/>
</dbReference>
<dbReference type="InterPro" id="IPR016181">
    <property type="entry name" value="Acyl_CoA_acyltransferase"/>
</dbReference>
<dbReference type="EMBL" id="RLII01000003">
    <property type="protein sequence ID" value="RXE59998.1"/>
    <property type="molecule type" value="Genomic_DNA"/>
</dbReference>
<organism evidence="16 17">
    <name type="scientific">Acetivibrio mesophilus</name>
    <dbReference type="NCBI Taxonomy" id="2487273"/>
    <lineage>
        <taxon>Bacteria</taxon>
        <taxon>Bacillati</taxon>
        <taxon>Bacillota</taxon>
        <taxon>Clostridia</taxon>
        <taxon>Eubacteriales</taxon>
        <taxon>Oscillospiraceae</taxon>
        <taxon>Acetivibrio</taxon>
    </lineage>
</organism>
<accession>A0A4Q0I6R9</accession>
<comment type="similarity">
    <text evidence="9 15">Belongs to the L/F-transferase family.</text>
</comment>
<keyword evidence="17" id="KW-1185">Reference proteome</keyword>
<comment type="catalytic activity">
    <reaction evidence="5 15">
        <text>L-phenylalanyl-tRNA(Phe) + an N-terminal L-alpha-aminoacyl-[protein] = an N-terminal L-phenylalanyl-L-alpha-aminoacyl-[protein] + tRNA(Phe)</text>
        <dbReference type="Rhea" id="RHEA:43632"/>
        <dbReference type="Rhea" id="RHEA-COMP:9668"/>
        <dbReference type="Rhea" id="RHEA-COMP:9699"/>
        <dbReference type="Rhea" id="RHEA-COMP:10636"/>
        <dbReference type="Rhea" id="RHEA-COMP:10637"/>
        <dbReference type="ChEBI" id="CHEBI:78442"/>
        <dbReference type="ChEBI" id="CHEBI:78531"/>
        <dbReference type="ChEBI" id="CHEBI:78597"/>
        <dbReference type="ChEBI" id="CHEBI:83561"/>
        <dbReference type="EC" id="2.3.2.6"/>
    </reaction>
</comment>
<dbReference type="EC" id="2.3.2.6" evidence="10 15"/>
<dbReference type="NCBIfam" id="TIGR00667">
    <property type="entry name" value="aat"/>
    <property type="match status" value="1"/>
</dbReference>
<dbReference type="Proteomes" id="UP000289166">
    <property type="component" value="Unassembled WGS sequence"/>
</dbReference>
<protein>
    <recommendedName>
        <fullName evidence="11 15">Leucyl/phenylalanyl-tRNA--protein transferase</fullName>
        <ecNumber evidence="10 15">2.3.2.6</ecNumber>
    </recommendedName>
    <alternativeName>
        <fullName evidence="12 15">L/F-transferase</fullName>
    </alternativeName>
    <alternativeName>
        <fullName evidence="13 15">Leucyltransferase</fullName>
    </alternativeName>
    <alternativeName>
        <fullName evidence="14 15">Phenyalanyltransferase</fullName>
    </alternativeName>
</protein>
<dbReference type="PANTHER" id="PTHR30098:SF2">
    <property type="entry name" value="LEUCYL_PHENYLALANYL-TRNA--PROTEIN TRANSFERASE"/>
    <property type="match status" value="1"/>
</dbReference>
<proteinExistence type="inferred from homology"/>
<evidence type="ECO:0000313" key="17">
    <source>
        <dbReference type="Proteomes" id="UP000289166"/>
    </source>
</evidence>